<evidence type="ECO:0000256" key="4">
    <source>
        <dbReference type="PIRSR" id="PIRSR617939-2"/>
    </source>
</evidence>
<dbReference type="EMBL" id="JASFZW010000001">
    <property type="protein sequence ID" value="KAK2080220.1"/>
    <property type="molecule type" value="Genomic_DNA"/>
</dbReference>
<evidence type="ECO:0000256" key="1">
    <source>
        <dbReference type="ARBA" id="ARBA00012346"/>
    </source>
</evidence>
<sequence>MELPEDRVGEQVLGEVESATGLQLRADPPATAEDATVWYFAYGSNMNEEVLRGRRMIVPREAVPARLRGFRLAFDMMGLPFREPAFASAARVEGEPDETCFLESSGAEGGPAIPVLHGVAFCVTPSQWSYICETEGAAGTRDASYAILDVTLEAYDGRKLEGHTLTTAPQIARRAKRYISVIRRGAAAHNLDPRYLDYLHSLPAYTPRSLGQRAMYQLMLGTYVADATVWYFAYGSNMNEEILQGKRRVFPAEAVPAKLPGYRLVFDLPGLPYREPAFASVQPQDDADSANGHASLQKGSSNAHPEAVHGVAYCLTPSVWGYICVTEGAAGTRSSDYTIVPVRVATYDGRVLEALTLTTSPSARRRAQVFARWRWERGLGRRLLPSQRYLGMIRGGARAHNLDEGYIAYLDSLPAYEARTLGQRTAFRLMLGSQLALFSVFTLFRVQRALALKLGRRQEESCSRMPMPGSKDPTPLIHLCVRAILRIFWLLHDLVAPVLGSGAA</sequence>
<keyword evidence="7" id="KW-1185">Reference proteome</keyword>
<proteinExistence type="predicted"/>
<comment type="caution">
    <text evidence="6">The sequence shown here is derived from an EMBL/GenBank/DDBJ whole genome shotgun (WGS) entry which is preliminary data.</text>
</comment>
<dbReference type="CDD" id="cd06661">
    <property type="entry name" value="GGCT_like"/>
    <property type="match status" value="2"/>
</dbReference>
<dbReference type="GO" id="GO:0003839">
    <property type="term" value="F:gamma-glutamylcyclotransferase activity"/>
    <property type="evidence" value="ECO:0007669"/>
    <property type="project" value="UniProtKB-EC"/>
</dbReference>
<dbReference type="EC" id="4.3.2.9" evidence="1"/>
<name>A0AAD9MLT9_PROWI</name>
<organism evidence="6 7">
    <name type="scientific">Prototheca wickerhamii</name>
    <dbReference type="NCBI Taxonomy" id="3111"/>
    <lineage>
        <taxon>Eukaryota</taxon>
        <taxon>Viridiplantae</taxon>
        <taxon>Chlorophyta</taxon>
        <taxon>core chlorophytes</taxon>
        <taxon>Trebouxiophyceae</taxon>
        <taxon>Chlorellales</taxon>
        <taxon>Chlorellaceae</taxon>
        <taxon>Prototheca</taxon>
    </lineage>
</organism>
<evidence type="ECO:0000313" key="6">
    <source>
        <dbReference type="EMBL" id="KAK2080220.1"/>
    </source>
</evidence>
<evidence type="ECO:0000256" key="3">
    <source>
        <dbReference type="PIRSR" id="PIRSR617939-1"/>
    </source>
</evidence>
<dbReference type="InterPro" id="IPR036568">
    <property type="entry name" value="GGCT-like_sf"/>
</dbReference>
<evidence type="ECO:0000256" key="2">
    <source>
        <dbReference type="ARBA" id="ARBA00023239"/>
    </source>
</evidence>
<feature type="active site" description="Proton acceptor" evidence="3">
    <location>
        <position position="135"/>
    </location>
</feature>
<dbReference type="PANTHER" id="PTHR12935">
    <property type="entry name" value="GAMMA-GLUTAMYLCYCLOTRANSFERASE"/>
    <property type="match status" value="1"/>
</dbReference>
<feature type="binding site" evidence="4">
    <location>
        <begin position="39"/>
        <end position="44"/>
    </location>
    <ligand>
        <name>substrate</name>
    </ligand>
</feature>
<accession>A0AAD9MLT9</accession>
<dbReference type="InterPro" id="IPR013024">
    <property type="entry name" value="GGCT-like"/>
</dbReference>
<dbReference type="SUPFAM" id="SSF110857">
    <property type="entry name" value="Gamma-glutamyl cyclotransferase-like"/>
    <property type="match status" value="1"/>
</dbReference>
<feature type="compositionally biased region" description="Polar residues" evidence="5">
    <location>
        <begin position="292"/>
        <end position="302"/>
    </location>
</feature>
<reference evidence="6" key="1">
    <citation type="submission" date="2021-01" db="EMBL/GenBank/DDBJ databases">
        <authorList>
            <person name="Eckstrom K.M.E."/>
        </authorList>
    </citation>
    <scope>NUCLEOTIDE SEQUENCE</scope>
    <source>
        <strain evidence="6">UVCC 0001</strain>
    </source>
</reference>
<protein>
    <recommendedName>
        <fullName evidence="1">gamma-glutamylcyclotransferase</fullName>
        <ecNumber evidence="1">4.3.2.9</ecNumber>
    </recommendedName>
</protein>
<dbReference type="Gene3D" id="3.10.490.10">
    <property type="entry name" value="Gamma-glutamyl cyclotransferase-like"/>
    <property type="match status" value="2"/>
</dbReference>
<dbReference type="InterPro" id="IPR017939">
    <property type="entry name" value="G-Glutamylcylcotransferase"/>
</dbReference>
<evidence type="ECO:0000313" key="7">
    <source>
        <dbReference type="Proteomes" id="UP001255856"/>
    </source>
</evidence>
<dbReference type="Proteomes" id="UP001255856">
    <property type="component" value="Unassembled WGS sequence"/>
</dbReference>
<gene>
    <name evidence="6" type="ORF">QBZ16_000073</name>
</gene>
<feature type="region of interest" description="Disordered" evidence="5">
    <location>
        <begin position="282"/>
        <end position="302"/>
    </location>
</feature>
<dbReference type="PANTHER" id="PTHR12935:SF0">
    <property type="entry name" value="GAMMA-GLUTAMYLCYCLOTRANSFERASE"/>
    <property type="match status" value="1"/>
</dbReference>
<dbReference type="AlphaFoldDB" id="A0AAD9MLT9"/>
<keyword evidence="2" id="KW-0456">Lyase</keyword>
<feature type="binding site" evidence="4">
    <location>
        <position position="178"/>
    </location>
    <ligand>
        <name>substrate</name>
    </ligand>
</feature>
<evidence type="ECO:0000256" key="5">
    <source>
        <dbReference type="SAM" id="MobiDB-lite"/>
    </source>
</evidence>